<sequence length="98" mass="11244">DVILCRNVLIYFDMEARKKVIKSFHERLTDGRYLLLGHAESLMNISTAFTLKHFKHDMVYQKPPKLTVAMSSESLVNPVRKSKCEIFSNGLKMAGSLR</sequence>
<dbReference type="PANTHER" id="PTHR24422">
    <property type="entry name" value="CHEMOTAXIS PROTEIN METHYLTRANSFERASE"/>
    <property type="match status" value="1"/>
</dbReference>
<proteinExistence type="predicted"/>
<comment type="caution">
    <text evidence="2">The sequence shown here is derived from an EMBL/GenBank/DDBJ whole genome shotgun (WGS) entry which is preliminary data.</text>
</comment>
<dbReference type="InterPro" id="IPR000780">
    <property type="entry name" value="CheR_MeTrfase"/>
</dbReference>
<organism evidence="2 3">
    <name type="scientific">Candidatus Hakubella thermalkaliphila</name>
    <dbReference type="NCBI Taxonomy" id="2754717"/>
    <lineage>
        <taxon>Bacteria</taxon>
        <taxon>Bacillati</taxon>
        <taxon>Actinomycetota</taxon>
        <taxon>Actinomycetota incertae sedis</taxon>
        <taxon>Candidatus Hakubellales</taxon>
        <taxon>Candidatus Hakubellaceae</taxon>
        <taxon>Candidatus Hakubella</taxon>
    </lineage>
</organism>
<dbReference type="PROSITE" id="PS50123">
    <property type="entry name" value="CHER"/>
    <property type="match status" value="1"/>
</dbReference>
<evidence type="ECO:0000313" key="2">
    <source>
        <dbReference type="EMBL" id="GFP22493.1"/>
    </source>
</evidence>
<dbReference type="GO" id="GO:0008757">
    <property type="term" value="F:S-adenosylmethionine-dependent methyltransferase activity"/>
    <property type="evidence" value="ECO:0007669"/>
    <property type="project" value="InterPro"/>
</dbReference>
<dbReference type="RefSeq" id="WP_275942743.1">
    <property type="nucleotide sequence ID" value="NZ_BLRV01000463.1"/>
</dbReference>
<gene>
    <name evidence="2" type="ORF">HKBW3S06_01721</name>
</gene>
<dbReference type="InterPro" id="IPR029063">
    <property type="entry name" value="SAM-dependent_MTases_sf"/>
</dbReference>
<dbReference type="PANTHER" id="PTHR24422:SF10">
    <property type="entry name" value="CHEMOTAXIS PROTEIN METHYLTRANSFERASE 2"/>
    <property type="match status" value="1"/>
</dbReference>
<feature type="non-terminal residue" evidence="2">
    <location>
        <position position="1"/>
    </location>
</feature>
<dbReference type="SUPFAM" id="SSF53335">
    <property type="entry name" value="S-adenosyl-L-methionine-dependent methyltransferases"/>
    <property type="match status" value="1"/>
</dbReference>
<evidence type="ECO:0000259" key="1">
    <source>
        <dbReference type="PROSITE" id="PS50123"/>
    </source>
</evidence>
<dbReference type="Gene3D" id="3.40.50.150">
    <property type="entry name" value="Vaccinia Virus protein VP39"/>
    <property type="match status" value="1"/>
</dbReference>
<dbReference type="EMBL" id="BLRV01000463">
    <property type="protein sequence ID" value="GFP22493.1"/>
    <property type="molecule type" value="Genomic_DNA"/>
</dbReference>
<keyword evidence="2" id="KW-0489">Methyltransferase</keyword>
<keyword evidence="2" id="KW-0808">Transferase</keyword>
<feature type="domain" description="CheR-type methyltransferase" evidence="1">
    <location>
        <begin position="1"/>
        <end position="55"/>
    </location>
</feature>
<dbReference type="InterPro" id="IPR050903">
    <property type="entry name" value="Bact_Chemotaxis_MeTrfase"/>
</dbReference>
<dbReference type="AlphaFoldDB" id="A0A6V8NR06"/>
<evidence type="ECO:0000313" key="3">
    <source>
        <dbReference type="Proteomes" id="UP000580051"/>
    </source>
</evidence>
<dbReference type="Pfam" id="PF01739">
    <property type="entry name" value="CheR"/>
    <property type="match status" value="1"/>
</dbReference>
<name>A0A6V8NR06_9ACTN</name>
<protein>
    <submittedName>
        <fullName evidence="2">Chemotaxis protein methyltransferase CheR</fullName>
    </submittedName>
</protein>
<dbReference type="GO" id="GO:0032259">
    <property type="term" value="P:methylation"/>
    <property type="evidence" value="ECO:0007669"/>
    <property type="project" value="UniProtKB-KW"/>
</dbReference>
<dbReference type="Proteomes" id="UP000580051">
    <property type="component" value="Unassembled WGS sequence"/>
</dbReference>
<reference evidence="2 3" key="1">
    <citation type="journal article" date="2020" name="Front. Microbiol.">
        <title>Single-cell genomics of novel Actinobacteria with the Wood-Ljungdahl pathway discovered in a serpentinizing system.</title>
        <authorList>
            <person name="Merino N."/>
            <person name="Kawai M."/>
            <person name="Boyd E.S."/>
            <person name="Colman D.R."/>
            <person name="McGlynn S.E."/>
            <person name="Nealson K.H."/>
            <person name="Kurokawa K."/>
            <person name="Hongoh Y."/>
        </authorList>
    </citation>
    <scope>NUCLEOTIDE SEQUENCE [LARGE SCALE GENOMIC DNA]</scope>
    <source>
        <strain evidence="2 3">S06</strain>
    </source>
</reference>
<dbReference type="InterPro" id="IPR022642">
    <property type="entry name" value="CheR_C"/>
</dbReference>
<accession>A0A6V8NR06</accession>